<evidence type="ECO:0000256" key="1">
    <source>
        <dbReference type="ARBA" id="ARBA00004651"/>
    </source>
</evidence>
<feature type="transmembrane region" description="Helical" evidence="6">
    <location>
        <begin position="428"/>
        <end position="447"/>
    </location>
</feature>
<dbReference type="GO" id="GO:0005886">
    <property type="term" value="C:plasma membrane"/>
    <property type="evidence" value="ECO:0007669"/>
    <property type="project" value="UniProtKB-SubCell"/>
</dbReference>
<keyword evidence="3 6" id="KW-0812">Transmembrane</keyword>
<dbReference type="AlphaFoldDB" id="A0A6G1WS31"/>
<feature type="transmembrane region" description="Helical" evidence="6">
    <location>
        <begin position="368"/>
        <end position="388"/>
    </location>
</feature>
<keyword evidence="4 6" id="KW-1133">Transmembrane helix</keyword>
<feature type="transmembrane region" description="Helical" evidence="6">
    <location>
        <begin position="42"/>
        <end position="63"/>
    </location>
</feature>
<feature type="transmembrane region" description="Helical" evidence="6">
    <location>
        <begin position="123"/>
        <end position="143"/>
    </location>
</feature>
<gene>
    <name evidence="7" type="ORF">GHJ91_26410</name>
</gene>
<keyword evidence="5 6" id="KW-0472">Membrane</keyword>
<keyword evidence="2" id="KW-1003">Cell membrane</keyword>
<feature type="transmembrane region" description="Helical" evidence="6">
    <location>
        <begin position="289"/>
        <end position="308"/>
    </location>
</feature>
<name>A0A6G1WS31_9HYPH</name>
<dbReference type="EMBL" id="WISB01000161">
    <property type="protein sequence ID" value="MQW72548.1"/>
    <property type="molecule type" value="Genomic_DNA"/>
</dbReference>
<sequence>MAVCQSAGRMLPPALRYRLSLVARGLTPLLAGADQRRSAQRVALIAFLIRVVSAAIAFLSQIVLARFVGEFEYGIFIFVWVLVVLFGNLSCLGFHATVIRFLPEYHTTAALANIRGLTTTARVFAMISATMLAAAGMTGLWAFGSAIESYYVIPLYIGLFTLPMIALGDVLDGTARAHSWPVAAMSPTYLVRPMLILGFMIIAVRAGLPRDATTAMGAALAATYVTTFGQFLAMAWRLHRHYTRGPMKIELGRWLRVSVPIFLVDGFGFLLTNSDVVIVGLYLKPDDVAVYFAAAKTMALVHFVMFAVKAAAGPRFAAAMAAGDGRQLAEIAVESARWCFWPSLVIGGCVLAAGNMLLSLFGPAFTSGAPLMAILLTGILAKAFVGPAETLLTMAGRQKLCAVLYAAALGANIALNLTLIPAFGLTGAAAATAGAMFVEAAILHFAVRRIFGFSLLAVAAAAGMNNNENEAIEP</sequence>
<evidence type="ECO:0000256" key="2">
    <source>
        <dbReference type="ARBA" id="ARBA00022475"/>
    </source>
</evidence>
<feature type="transmembrane region" description="Helical" evidence="6">
    <location>
        <begin position="400"/>
        <end position="422"/>
    </location>
</feature>
<evidence type="ECO:0000256" key="6">
    <source>
        <dbReference type="SAM" id="Phobius"/>
    </source>
</evidence>
<feature type="transmembrane region" description="Helical" evidence="6">
    <location>
        <begin position="338"/>
        <end position="362"/>
    </location>
</feature>
<feature type="transmembrane region" description="Helical" evidence="6">
    <location>
        <begin position="189"/>
        <end position="208"/>
    </location>
</feature>
<protein>
    <submittedName>
        <fullName evidence="7">Oligosaccharide flippase family protein</fullName>
    </submittedName>
</protein>
<feature type="transmembrane region" description="Helical" evidence="6">
    <location>
        <begin position="149"/>
        <end position="168"/>
    </location>
</feature>
<evidence type="ECO:0000313" key="7">
    <source>
        <dbReference type="EMBL" id="MQW72548.1"/>
    </source>
</evidence>
<comment type="caution">
    <text evidence="7">The sequence shown here is derived from an EMBL/GenBank/DDBJ whole genome shotgun (WGS) entry which is preliminary data.</text>
</comment>
<feature type="transmembrane region" description="Helical" evidence="6">
    <location>
        <begin position="214"/>
        <end position="236"/>
    </location>
</feature>
<dbReference type="PANTHER" id="PTHR30250:SF11">
    <property type="entry name" value="O-ANTIGEN TRANSPORTER-RELATED"/>
    <property type="match status" value="1"/>
</dbReference>
<evidence type="ECO:0000256" key="4">
    <source>
        <dbReference type="ARBA" id="ARBA00022989"/>
    </source>
</evidence>
<accession>A0A6G1WS31</accession>
<feature type="transmembrane region" description="Helical" evidence="6">
    <location>
        <begin position="75"/>
        <end position="102"/>
    </location>
</feature>
<dbReference type="Pfam" id="PF01943">
    <property type="entry name" value="Polysacc_synt"/>
    <property type="match status" value="1"/>
</dbReference>
<dbReference type="PANTHER" id="PTHR30250">
    <property type="entry name" value="PST FAMILY PREDICTED COLANIC ACID TRANSPORTER"/>
    <property type="match status" value="1"/>
</dbReference>
<organism evidence="7">
    <name type="scientific">Sinorhizobium medicae</name>
    <dbReference type="NCBI Taxonomy" id="110321"/>
    <lineage>
        <taxon>Bacteria</taxon>
        <taxon>Pseudomonadati</taxon>
        <taxon>Pseudomonadota</taxon>
        <taxon>Alphaproteobacteria</taxon>
        <taxon>Hyphomicrobiales</taxon>
        <taxon>Rhizobiaceae</taxon>
        <taxon>Sinorhizobium/Ensifer group</taxon>
        <taxon>Sinorhizobium</taxon>
    </lineage>
</organism>
<reference evidence="7" key="1">
    <citation type="journal article" date="2013" name="Genome Biol.">
        <title>Comparative genomics of the core and accessory genomes of 48 Sinorhizobium strains comprising five genospecies.</title>
        <authorList>
            <person name="Sugawara M."/>
            <person name="Epstein B."/>
            <person name="Badgley B.D."/>
            <person name="Unno T."/>
            <person name="Xu L."/>
            <person name="Reese J."/>
            <person name="Gyaneshwar P."/>
            <person name="Denny R."/>
            <person name="Mudge J."/>
            <person name="Bharti A.K."/>
            <person name="Farmer A.D."/>
            <person name="May G.D."/>
            <person name="Woodward J.E."/>
            <person name="Medigue C."/>
            <person name="Vallenet D."/>
            <person name="Lajus A."/>
            <person name="Rouy Z."/>
            <person name="Martinez-Vaz B."/>
            <person name="Tiffin P."/>
            <person name="Young N.D."/>
            <person name="Sadowsky M.J."/>
        </authorList>
    </citation>
    <scope>NUCLEOTIDE SEQUENCE</scope>
    <source>
        <strain evidence="7">M1</strain>
    </source>
</reference>
<dbReference type="InterPro" id="IPR050833">
    <property type="entry name" value="Poly_Biosynth_Transport"/>
</dbReference>
<dbReference type="InterPro" id="IPR002797">
    <property type="entry name" value="Polysacc_synth"/>
</dbReference>
<proteinExistence type="predicted"/>
<feature type="transmembrane region" description="Helical" evidence="6">
    <location>
        <begin position="257"/>
        <end position="283"/>
    </location>
</feature>
<evidence type="ECO:0000256" key="3">
    <source>
        <dbReference type="ARBA" id="ARBA00022692"/>
    </source>
</evidence>
<comment type="subcellular location">
    <subcellularLocation>
        <location evidence="1">Cell membrane</location>
        <topology evidence="1">Multi-pass membrane protein</topology>
    </subcellularLocation>
</comment>
<evidence type="ECO:0000256" key="5">
    <source>
        <dbReference type="ARBA" id="ARBA00023136"/>
    </source>
</evidence>